<accession>A0A8T0H0D5</accession>
<dbReference type="GO" id="GO:0046983">
    <property type="term" value="F:protein dimerization activity"/>
    <property type="evidence" value="ECO:0007669"/>
    <property type="project" value="InterPro"/>
</dbReference>
<sequence length="263" mass="29266">MGAVQHAAEDRESMLDVDIDFEGSSSSTSSGSDVEGHVFGAIQSSRGLQRSVEVAPSFSKRTYGVNQVAYESTSMERMRKCAKLDEQLDGLRALLPHSTRRRERNDPSVVMDAYRYIVALQQEVEDLSAELLECEADSCDQESTFKLHRSKISYQQPLVEVMKRDGVMEVRIVCPTRPGLLVDVMEAVEARGLTITQARIACYKDNNNFKYLSLEIEESAIMALSTEGGSEEADSEEDLDTVKAMLVDAICEGNLRYIDSDLQ</sequence>
<dbReference type="InterPro" id="IPR002912">
    <property type="entry name" value="ACT_dom"/>
</dbReference>
<dbReference type="SUPFAM" id="SSF47459">
    <property type="entry name" value="HLH, helix-loop-helix DNA-binding domain"/>
    <property type="match status" value="1"/>
</dbReference>
<dbReference type="Gene3D" id="4.10.280.10">
    <property type="entry name" value="Helix-loop-helix DNA-binding domain"/>
    <property type="match status" value="1"/>
</dbReference>
<dbReference type="AlphaFoldDB" id="A0A8T0H0D5"/>
<dbReference type="PANTHER" id="PTHR31945:SF11">
    <property type="entry name" value="TRANSCRIPTION FACTOR ABORTED MICROSPORES"/>
    <property type="match status" value="1"/>
</dbReference>
<evidence type="ECO:0000313" key="4">
    <source>
        <dbReference type="EMBL" id="KAG0563859.1"/>
    </source>
</evidence>
<dbReference type="InterPro" id="IPR054502">
    <property type="entry name" value="bHLH-TF_ACT-like_plant"/>
</dbReference>
<dbReference type="Proteomes" id="UP000822688">
    <property type="component" value="Chromosome 8"/>
</dbReference>
<evidence type="ECO:0000259" key="3">
    <source>
        <dbReference type="PROSITE" id="PS51671"/>
    </source>
</evidence>
<comment type="subcellular location">
    <subcellularLocation>
        <location evidence="1">Nucleus</location>
    </subcellularLocation>
</comment>
<gene>
    <name evidence="4" type="ORF">KC19_8G065300</name>
</gene>
<name>A0A8T0H0D5_CERPU</name>
<dbReference type="GO" id="GO:0005634">
    <property type="term" value="C:nucleus"/>
    <property type="evidence" value="ECO:0007669"/>
    <property type="project" value="UniProtKB-SubCell"/>
</dbReference>
<dbReference type="CDD" id="cd04873">
    <property type="entry name" value="ACT_UUR-ACR-like"/>
    <property type="match status" value="1"/>
</dbReference>
<keyword evidence="5" id="KW-1185">Reference proteome</keyword>
<evidence type="ECO:0000313" key="5">
    <source>
        <dbReference type="Proteomes" id="UP000822688"/>
    </source>
</evidence>
<dbReference type="InterPro" id="IPR036638">
    <property type="entry name" value="HLH_DNA-bd_sf"/>
</dbReference>
<feature type="domain" description="ACT" evidence="3">
    <location>
        <begin position="169"/>
        <end position="260"/>
    </location>
</feature>
<dbReference type="Pfam" id="PF22754">
    <property type="entry name" value="bHLH-TF_ACT-like_plant"/>
    <property type="match status" value="1"/>
</dbReference>
<dbReference type="EMBL" id="CM026429">
    <property type="protein sequence ID" value="KAG0563859.1"/>
    <property type="molecule type" value="Genomic_DNA"/>
</dbReference>
<comment type="caution">
    <text evidence="4">The sequence shown here is derived from an EMBL/GenBank/DDBJ whole genome shotgun (WGS) entry which is preliminary data.</text>
</comment>
<organism evidence="4 5">
    <name type="scientific">Ceratodon purpureus</name>
    <name type="common">Fire moss</name>
    <name type="synonym">Dicranum purpureum</name>
    <dbReference type="NCBI Taxonomy" id="3225"/>
    <lineage>
        <taxon>Eukaryota</taxon>
        <taxon>Viridiplantae</taxon>
        <taxon>Streptophyta</taxon>
        <taxon>Embryophyta</taxon>
        <taxon>Bryophyta</taxon>
        <taxon>Bryophytina</taxon>
        <taxon>Bryopsida</taxon>
        <taxon>Dicranidae</taxon>
        <taxon>Pseudoditrichales</taxon>
        <taxon>Ditrichaceae</taxon>
        <taxon>Ceratodon</taxon>
    </lineage>
</organism>
<keyword evidence="2" id="KW-0539">Nucleus</keyword>
<protein>
    <recommendedName>
        <fullName evidence="3">ACT domain-containing protein</fullName>
    </recommendedName>
</protein>
<dbReference type="GO" id="GO:0043565">
    <property type="term" value="F:sequence-specific DNA binding"/>
    <property type="evidence" value="ECO:0007669"/>
    <property type="project" value="TreeGrafter"/>
</dbReference>
<evidence type="ECO:0000256" key="1">
    <source>
        <dbReference type="ARBA" id="ARBA00004123"/>
    </source>
</evidence>
<proteinExistence type="predicted"/>
<evidence type="ECO:0000256" key="2">
    <source>
        <dbReference type="ARBA" id="ARBA00023242"/>
    </source>
</evidence>
<dbReference type="PANTHER" id="PTHR31945">
    <property type="entry name" value="TRANSCRIPTION FACTOR SCREAM2-RELATED"/>
    <property type="match status" value="1"/>
</dbReference>
<dbReference type="PROSITE" id="PS51671">
    <property type="entry name" value="ACT"/>
    <property type="match status" value="1"/>
</dbReference>
<reference evidence="4" key="1">
    <citation type="submission" date="2020-06" db="EMBL/GenBank/DDBJ databases">
        <title>WGS assembly of Ceratodon purpureus strain R40.</title>
        <authorList>
            <person name="Carey S.B."/>
            <person name="Jenkins J."/>
            <person name="Shu S."/>
            <person name="Lovell J.T."/>
            <person name="Sreedasyam A."/>
            <person name="Maumus F."/>
            <person name="Tiley G.P."/>
            <person name="Fernandez-Pozo N."/>
            <person name="Barry K."/>
            <person name="Chen C."/>
            <person name="Wang M."/>
            <person name="Lipzen A."/>
            <person name="Daum C."/>
            <person name="Saski C.A."/>
            <person name="Payton A.C."/>
            <person name="Mcbreen J.C."/>
            <person name="Conrad R.E."/>
            <person name="Kollar L.M."/>
            <person name="Olsson S."/>
            <person name="Huttunen S."/>
            <person name="Landis J.B."/>
            <person name="Wickett N.J."/>
            <person name="Johnson M.G."/>
            <person name="Rensing S.A."/>
            <person name="Grimwood J."/>
            <person name="Schmutz J."/>
            <person name="Mcdaniel S.F."/>
        </authorList>
    </citation>
    <scope>NUCLEOTIDE SEQUENCE</scope>
    <source>
        <strain evidence="4">R40</strain>
    </source>
</reference>
<dbReference type="GO" id="GO:0003700">
    <property type="term" value="F:DNA-binding transcription factor activity"/>
    <property type="evidence" value="ECO:0007669"/>
    <property type="project" value="TreeGrafter"/>
</dbReference>
<dbReference type="InterPro" id="IPR051358">
    <property type="entry name" value="TF_AMS/ICE1/BHLH6-like"/>
</dbReference>